<gene>
    <name evidence="4" type="ordered locus">Hbut_0067</name>
</gene>
<keyword evidence="3" id="KW-0472">Membrane</keyword>
<keyword evidence="3" id="KW-1133">Transmembrane helix</keyword>
<feature type="region of interest" description="Disordered" evidence="2">
    <location>
        <begin position="29"/>
        <end position="78"/>
    </location>
</feature>
<organism evidence="4 5">
    <name type="scientific">Hyperthermus butylicus (strain DSM 5456 / JCM 9403 / PLM1-5)</name>
    <dbReference type="NCBI Taxonomy" id="415426"/>
    <lineage>
        <taxon>Archaea</taxon>
        <taxon>Thermoproteota</taxon>
        <taxon>Thermoprotei</taxon>
        <taxon>Desulfurococcales</taxon>
        <taxon>Pyrodictiaceae</taxon>
        <taxon>Hyperthermus</taxon>
    </lineage>
</organism>
<evidence type="ECO:0000313" key="5">
    <source>
        <dbReference type="Proteomes" id="UP000002593"/>
    </source>
</evidence>
<evidence type="ECO:0000256" key="3">
    <source>
        <dbReference type="SAM" id="Phobius"/>
    </source>
</evidence>
<protein>
    <submittedName>
        <fullName evidence="4">ABC-type Fe3+ transport system, periplasmic component</fullName>
    </submittedName>
</protein>
<dbReference type="AlphaFoldDB" id="A2BIY3"/>
<sequence>MASRNIVLAIGIIVAIAVIAGVVLLTGGKEKPAAPEQPTTPTTPSTEQPQQPAEQPETQPSEEQPQEQPPETPTQPTTECKEWIELTVLTRHPADIQEQARDLFLESDLAKRYCVKDITFIAVPPGLWQTFIEKQNIDVAWGGGPTLFDLLFKKGLLKPLETQIALEAASQVPDTFAGQPLKRVKDGKVYWVAAAIASFGFTINTEVAQQLDYDVSKLKSWRDLASDDLGLILVQYNTPALAIADPTQSTSNTRIYEIILQTYGWDEGWRILTLMAANARIEQSSGLVRDDVIAGIVMVGITIDFYGYTAERINPACKYILPEGETIVNGDPIAVTISTKHPEAAEAFIAWVLTEGQKIWLSPEINRLPANPKVFETPEGQQRPDLRDAYYRAMQVKVIQFNDTLALEIETAMRQYFKATLVDEHQTLQQAWKRLLEAYYVEKKIDKATFEALKQKLTDTVEYKDPLTGEIVKFTLEDARRVNKILEQNPAVTEKYMSAWREAARQKYEEVLDALGG</sequence>
<reference evidence="4 5" key="1">
    <citation type="journal article" date="2007" name="Archaea">
        <title>The genome of Hyperthermus butylicus: a sulfur-reducing, peptide fermenting, neutrophilic Crenarchaeote growing up to 108 degrees C.</title>
        <authorList>
            <person name="Brugger K."/>
            <person name="Chen L."/>
            <person name="Stark M."/>
            <person name="Zibat A."/>
            <person name="Redder P."/>
            <person name="Ruepp A."/>
            <person name="Awayez M."/>
            <person name="She Q."/>
            <person name="Garrett R.A."/>
            <person name="Klenk H.P."/>
        </authorList>
    </citation>
    <scope>NUCLEOTIDE SEQUENCE [LARGE SCALE GENOMIC DNA]</scope>
    <source>
        <strain evidence="5">DSM 5456 / JCM 9403 / PLM1-5</strain>
    </source>
</reference>
<dbReference type="InterPro" id="IPR006059">
    <property type="entry name" value="SBP"/>
</dbReference>
<dbReference type="EMBL" id="CP000493">
    <property type="protein sequence ID" value="ABM79944.1"/>
    <property type="molecule type" value="Genomic_DNA"/>
</dbReference>
<evidence type="ECO:0000256" key="1">
    <source>
        <dbReference type="ARBA" id="ARBA00022729"/>
    </source>
</evidence>
<dbReference type="KEGG" id="hbu:Hbut_0067"/>
<dbReference type="Proteomes" id="UP000002593">
    <property type="component" value="Chromosome"/>
</dbReference>
<dbReference type="PANTHER" id="PTHR30006:SF24">
    <property type="entry name" value="SLL0237 PROTEIN"/>
    <property type="match status" value="1"/>
</dbReference>
<keyword evidence="3" id="KW-0812">Transmembrane</keyword>
<name>A2BIY3_HYPBU</name>
<dbReference type="HOGENOM" id="CLU_032622_0_0_2"/>
<keyword evidence="5" id="KW-1185">Reference proteome</keyword>
<dbReference type="Gene3D" id="3.40.190.10">
    <property type="entry name" value="Periplasmic binding protein-like II"/>
    <property type="match status" value="2"/>
</dbReference>
<feature type="transmembrane region" description="Helical" evidence="3">
    <location>
        <begin position="6"/>
        <end position="25"/>
    </location>
</feature>
<dbReference type="RefSeq" id="WP_011821261.1">
    <property type="nucleotide sequence ID" value="NC_008818.1"/>
</dbReference>
<feature type="compositionally biased region" description="Low complexity" evidence="2">
    <location>
        <begin position="34"/>
        <end position="63"/>
    </location>
</feature>
<dbReference type="eggNOG" id="arCOG00221">
    <property type="taxonomic scope" value="Archaea"/>
</dbReference>
<dbReference type="SUPFAM" id="SSF53850">
    <property type="entry name" value="Periplasmic binding protein-like II"/>
    <property type="match status" value="1"/>
</dbReference>
<accession>A2BIY3</accession>
<evidence type="ECO:0000313" key="4">
    <source>
        <dbReference type="EMBL" id="ABM79944.1"/>
    </source>
</evidence>
<dbReference type="OrthoDB" id="130870at2157"/>
<proteinExistence type="predicted"/>
<dbReference type="GeneID" id="4782023"/>
<keyword evidence="1" id="KW-0732">Signal</keyword>
<evidence type="ECO:0000256" key="2">
    <source>
        <dbReference type="SAM" id="MobiDB-lite"/>
    </source>
</evidence>
<dbReference type="Pfam" id="PF13416">
    <property type="entry name" value="SBP_bac_8"/>
    <property type="match status" value="1"/>
</dbReference>
<dbReference type="PANTHER" id="PTHR30006">
    <property type="entry name" value="THIAMINE-BINDING PERIPLASMIC PROTEIN-RELATED"/>
    <property type="match status" value="1"/>
</dbReference>
<dbReference type="STRING" id="415426.Hbut_0067"/>
<dbReference type="EnsemblBacteria" id="ABM79944">
    <property type="protein sequence ID" value="ABM79944"/>
    <property type="gene ID" value="Hbut_0067"/>
</dbReference>